<evidence type="ECO:0000313" key="3">
    <source>
        <dbReference type="Proteomes" id="UP000278962"/>
    </source>
</evidence>
<gene>
    <name evidence="2" type="ORF">C8N24_2888</name>
</gene>
<proteinExistence type="predicted"/>
<dbReference type="EMBL" id="RBIL01000001">
    <property type="protein sequence ID" value="RKQ93029.1"/>
    <property type="molecule type" value="Genomic_DNA"/>
</dbReference>
<feature type="chain" id="PRO_5039027486" description="Ig-like domain-containing protein" evidence="1">
    <location>
        <begin position="22"/>
        <end position="141"/>
    </location>
</feature>
<evidence type="ECO:0000256" key="1">
    <source>
        <dbReference type="SAM" id="SignalP"/>
    </source>
</evidence>
<keyword evidence="3" id="KW-1185">Reference proteome</keyword>
<comment type="caution">
    <text evidence="2">The sequence shown here is derived from an EMBL/GenBank/DDBJ whole genome shotgun (WGS) entry which is preliminary data.</text>
</comment>
<accession>A0A660LEN1</accession>
<evidence type="ECO:0000313" key="2">
    <source>
        <dbReference type="EMBL" id="RKQ93029.1"/>
    </source>
</evidence>
<dbReference type="Proteomes" id="UP000278962">
    <property type="component" value="Unassembled WGS sequence"/>
</dbReference>
<protein>
    <recommendedName>
        <fullName evidence="4">Ig-like domain-containing protein</fullName>
    </recommendedName>
</protein>
<sequence>MPDIRKAAAAAAVIAGLGAVAAPATAGAATIPTQSHTYHIAVKPGVLAGGQNQITANVKVANPQANVRRFWSRSTVQQVVRDGVDNNLQKPYMSQGFRCTPTLDGAMNASTARFTCKLQGADTPTTVTVTFTAPYLPPTAN</sequence>
<reference evidence="2 3" key="1">
    <citation type="submission" date="2018-10" db="EMBL/GenBank/DDBJ databases">
        <title>Genomic Encyclopedia of Archaeal and Bacterial Type Strains, Phase II (KMG-II): from individual species to whole genera.</title>
        <authorList>
            <person name="Goeker M."/>
        </authorList>
    </citation>
    <scope>NUCLEOTIDE SEQUENCE [LARGE SCALE GENOMIC DNA]</scope>
    <source>
        <strain evidence="2 3">DSM 14954</strain>
    </source>
</reference>
<dbReference type="AlphaFoldDB" id="A0A660LEN1"/>
<dbReference type="RefSeq" id="WP_121250794.1">
    <property type="nucleotide sequence ID" value="NZ_RBIL01000001.1"/>
</dbReference>
<feature type="signal peptide" evidence="1">
    <location>
        <begin position="1"/>
        <end position="21"/>
    </location>
</feature>
<keyword evidence="1" id="KW-0732">Signal</keyword>
<evidence type="ECO:0008006" key="4">
    <source>
        <dbReference type="Google" id="ProtNLM"/>
    </source>
</evidence>
<organism evidence="2 3">
    <name type="scientific">Solirubrobacter pauli</name>
    <dbReference type="NCBI Taxonomy" id="166793"/>
    <lineage>
        <taxon>Bacteria</taxon>
        <taxon>Bacillati</taxon>
        <taxon>Actinomycetota</taxon>
        <taxon>Thermoleophilia</taxon>
        <taxon>Solirubrobacterales</taxon>
        <taxon>Solirubrobacteraceae</taxon>
        <taxon>Solirubrobacter</taxon>
    </lineage>
</organism>
<name>A0A660LEN1_9ACTN</name>